<dbReference type="OrthoDB" id="414175at2759"/>
<dbReference type="GO" id="GO:0016740">
    <property type="term" value="F:transferase activity"/>
    <property type="evidence" value="ECO:0007669"/>
    <property type="project" value="UniProtKB-KW"/>
</dbReference>
<keyword evidence="1" id="KW-0808">Transferase</keyword>
<dbReference type="EMBL" id="KB707222">
    <property type="protein sequence ID" value="EMR63458.1"/>
    <property type="molecule type" value="Genomic_DNA"/>
</dbReference>
<sequence>MTLLETSCFLQRWRFGGDTVFSNGYSIAKYRSGVESLDLDKMEHTFGQVYGDVDPQYDFTIGPLRERVGDGEKKSYKLVDTRIMNGIMQQLYVWMDDRETGTLDEVVELVWER</sequence>
<dbReference type="STRING" id="1287681.M7SGR2"/>
<dbReference type="HOGENOM" id="CLU_2133518_0_0_1"/>
<reference evidence="2" key="1">
    <citation type="journal article" date="2013" name="Genome Announc.">
        <title>Draft genome sequence of the grapevine dieback fungus Eutypa lata UCR-EL1.</title>
        <authorList>
            <person name="Blanco-Ulate B."/>
            <person name="Rolshausen P.E."/>
            <person name="Cantu D."/>
        </authorList>
    </citation>
    <scope>NUCLEOTIDE SEQUENCE [LARGE SCALE GENOMIC DNA]</scope>
    <source>
        <strain evidence="2">UCR-EL1</strain>
    </source>
</reference>
<name>M7SGR2_EUTLA</name>
<organism evidence="1 2">
    <name type="scientific">Eutypa lata (strain UCR-EL1)</name>
    <name type="common">Grapevine dieback disease fungus</name>
    <name type="synonym">Eutypa armeniacae</name>
    <dbReference type="NCBI Taxonomy" id="1287681"/>
    <lineage>
        <taxon>Eukaryota</taxon>
        <taxon>Fungi</taxon>
        <taxon>Dikarya</taxon>
        <taxon>Ascomycota</taxon>
        <taxon>Pezizomycotina</taxon>
        <taxon>Sordariomycetes</taxon>
        <taxon>Xylariomycetidae</taxon>
        <taxon>Xylariales</taxon>
        <taxon>Diatrypaceae</taxon>
        <taxon>Eutypa</taxon>
    </lineage>
</organism>
<evidence type="ECO:0000313" key="2">
    <source>
        <dbReference type="Proteomes" id="UP000012174"/>
    </source>
</evidence>
<dbReference type="Proteomes" id="UP000012174">
    <property type="component" value="Unassembled WGS sequence"/>
</dbReference>
<protein>
    <submittedName>
        <fullName evidence="1">Putative glycosyltransferase family 31 protein</fullName>
    </submittedName>
</protein>
<keyword evidence="2" id="KW-1185">Reference proteome</keyword>
<gene>
    <name evidence="1" type="ORF">UCREL1_9610</name>
</gene>
<evidence type="ECO:0000313" key="1">
    <source>
        <dbReference type="EMBL" id="EMR63458.1"/>
    </source>
</evidence>
<dbReference type="KEGG" id="ela:UCREL1_9610"/>
<proteinExistence type="predicted"/>
<dbReference type="AlphaFoldDB" id="M7SGR2"/>
<accession>M7SGR2</accession>